<dbReference type="AlphaFoldDB" id="A0AAV6U8E2"/>
<accession>A0AAV6U8E2</accession>
<evidence type="ECO:0000256" key="2">
    <source>
        <dbReference type="ARBA" id="ARBA00006357"/>
    </source>
</evidence>
<evidence type="ECO:0000313" key="10">
    <source>
        <dbReference type="Proteomes" id="UP000827092"/>
    </source>
</evidence>
<dbReference type="GO" id="GO:0005634">
    <property type="term" value="C:nucleus"/>
    <property type="evidence" value="ECO:0007669"/>
    <property type="project" value="UniProtKB-SubCell"/>
</dbReference>
<evidence type="ECO:0000259" key="8">
    <source>
        <dbReference type="SMART" id="SM00479"/>
    </source>
</evidence>
<keyword evidence="10" id="KW-1185">Reference proteome</keyword>
<organism evidence="9 10">
    <name type="scientific">Oedothorax gibbosus</name>
    <dbReference type="NCBI Taxonomy" id="931172"/>
    <lineage>
        <taxon>Eukaryota</taxon>
        <taxon>Metazoa</taxon>
        <taxon>Ecdysozoa</taxon>
        <taxon>Arthropoda</taxon>
        <taxon>Chelicerata</taxon>
        <taxon>Arachnida</taxon>
        <taxon>Araneae</taxon>
        <taxon>Araneomorphae</taxon>
        <taxon>Entelegynae</taxon>
        <taxon>Araneoidea</taxon>
        <taxon>Linyphiidae</taxon>
        <taxon>Erigoninae</taxon>
        <taxon>Oedothorax</taxon>
    </lineage>
</organism>
<feature type="region of interest" description="Disordered" evidence="7">
    <location>
        <begin position="83"/>
        <end position="134"/>
    </location>
</feature>
<dbReference type="SMART" id="SM00479">
    <property type="entry name" value="EXOIII"/>
    <property type="match status" value="1"/>
</dbReference>
<sequence length="500" mass="57721">MSALLLGAPLSALRWGVQWELFRWIVPVFVFLVVCKIATADDRMEVVQPLLTLLFCWISYTMQNDIRMTDDDCERTEELASKRSKKIKASLSNTATPNPKRKNNRKDRKKRVRIEREKPKEEEEEPRSRAHSQRLMEELPEFTELNMPKRNVYHGVSSFVLTHRELVRNDYPLDTKERPGRVQTRSSLPKHQTRRRCARCKHSFQIIDNKYHCETECIHHLPVKPSPVTGRFTCCNGNQWSEGCFVSPFHVTAEHCLEDVVFSRIRNKRHVKAEDAYGVYGLDCEMSYTTAGLEVTKICLVGVDGITIYDTHVKPDNEILDYNTDYSGVTAEDMTKATTTLADVQAYLLKTLHKDSILVGHALHNDLKALRIIHDRVVDTSVLYPHSDNPRLKFSLKTLAKDVLHRNIQVDQHDCIEDARTCLALVLRKVTLDNCCIPVVPSQDENRNGYLLNHSGPIAHQAEMLHCMHQGEMMFVPYNCRVETAWGYPQTGYWNIFYPR</sequence>
<proteinExistence type="inferred from homology"/>
<evidence type="ECO:0000256" key="1">
    <source>
        <dbReference type="ARBA" id="ARBA00004123"/>
    </source>
</evidence>
<dbReference type="Proteomes" id="UP000827092">
    <property type="component" value="Unassembled WGS sequence"/>
</dbReference>
<dbReference type="InterPro" id="IPR012337">
    <property type="entry name" value="RNaseH-like_sf"/>
</dbReference>
<dbReference type="Pfam" id="PF00929">
    <property type="entry name" value="RNase_T"/>
    <property type="match status" value="1"/>
</dbReference>
<dbReference type="SUPFAM" id="SSF53098">
    <property type="entry name" value="Ribonuclease H-like"/>
    <property type="match status" value="1"/>
</dbReference>
<name>A0AAV6U8E2_9ARAC</name>
<comment type="similarity">
    <text evidence="2">Belongs to the REXO1/REXO3 family.</text>
</comment>
<dbReference type="PANTHER" id="PTHR12801:SF115">
    <property type="entry name" value="FI18136P1-RELATED"/>
    <property type="match status" value="1"/>
</dbReference>
<keyword evidence="5" id="KW-0269">Exonuclease</keyword>
<dbReference type="EMBL" id="JAFNEN010000568">
    <property type="protein sequence ID" value="KAG8180317.1"/>
    <property type="molecule type" value="Genomic_DNA"/>
</dbReference>
<keyword evidence="6" id="KW-0539">Nucleus</keyword>
<evidence type="ECO:0000313" key="9">
    <source>
        <dbReference type="EMBL" id="KAG8180317.1"/>
    </source>
</evidence>
<dbReference type="GO" id="GO:0010629">
    <property type="term" value="P:negative regulation of gene expression"/>
    <property type="evidence" value="ECO:0007669"/>
    <property type="project" value="UniProtKB-ARBA"/>
</dbReference>
<feature type="domain" description="Exonuclease" evidence="8">
    <location>
        <begin position="278"/>
        <end position="435"/>
    </location>
</feature>
<dbReference type="InterPro" id="IPR013520">
    <property type="entry name" value="Ribonucl_H"/>
</dbReference>
<protein>
    <recommendedName>
        <fullName evidence="8">Exonuclease domain-containing protein</fullName>
    </recommendedName>
</protein>
<evidence type="ECO:0000256" key="6">
    <source>
        <dbReference type="ARBA" id="ARBA00023242"/>
    </source>
</evidence>
<evidence type="ECO:0000256" key="4">
    <source>
        <dbReference type="ARBA" id="ARBA00022801"/>
    </source>
</evidence>
<evidence type="ECO:0000256" key="3">
    <source>
        <dbReference type="ARBA" id="ARBA00022722"/>
    </source>
</evidence>
<dbReference type="CDD" id="cd06145">
    <property type="entry name" value="REX1_like"/>
    <property type="match status" value="1"/>
</dbReference>
<keyword evidence="4" id="KW-0378">Hydrolase</keyword>
<dbReference type="InterPro" id="IPR047021">
    <property type="entry name" value="REXO1/3/4-like"/>
</dbReference>
<evidence type="ECO:0000256" key="7">
    <source>
        <dbReference type="SAM" id="MobiDB-lite"/>
    </source>
</evidence>
<dbReference type="GO" id="GO:0004527">
    <property type="term" value="F:exonuclease activity"/>
    <property type="evidence" value="ECO:0007669"/>
    <property type="project" value="UniProtKB-KW"/>
</dbReference>
<dbReference type="GO" id="GO:0003676">
    <property type="term" value="F:nucleic acid binding"/>
    <property type="evidence" value="ECO:0007669"/>
    <property type="project" value="InterPro"/>
</dbReference>
<reference evidence="9 10" key="1">
    <citation type="journal article" date="2022" name="Nat. Ecol. Evol.">
        <title>A masculinizing supergene underlies an exaggerated male reproductive morph in a spider.</title>
        <authorList>
            <person name="Hendrickx F."/>
            <person name="De Corte Z."/>
            <person name="Sonet G."/>
            <person name="Van Belleghem S.M."/>
            <person name="Kostlbacher S."/>
            <person name="Vangestel C."/>
        </authorList>
    </citation>
    <scope>NUCLEOTIDE SEQUENCE [LARGE SCALE GENOMIC DNA]</scope>
    <source>
        <strain evidence="9">W744_W776</strain>
    </source>
</reference>
<comment type="subcellular location">
    <subcellularLocation>
        <location evidence="1">Nucleus</location>
    </subcellularLocation>
</comment>
<feature type="compositionally biased region" description="Basic residues" evidence="7">
    <location>
        <begin position="99"/>
        <end position="113"/>
    </location>
</feature>
<evidence type="ECO:0000256" key="5">
    <source>
        <dbReference type="ARBA" id="ARBA00022839"/>
    </source>
</evidence>
<dbReference type="InterPro" id="IPR036397">
    <property type="entry name" value="RNaseH_sf"/>
</dbReference>
<gene>
    <name evidence="9" type="ORF">JTE90_028866</name>
</gene>
<dbReference type="PANTHER" id="PTHR12801">
    <property type="entry name" value="RNA EXONUCLEASE REXO1 / RECO3 FAMILY MEMBER-RELATED"/>
    <property type="match status" value="1"/>
</dbReference>
<keyword evidence="3" id="KW-0540">Nuclease</keyword>
<dbReference type="FunFam" id="3.30.420.10:FF:000031">
    <property type="entry name" value="RNA exonuclease 1"/>
    <property type="match status" value="1"/>
</dbReference>
<dbReference type="Gene3D" id="3.30.420.10">
    <property type="entry name" value="Ribonuclease H-like superfamily/Ribonuclease H"/>
    <property type="match status" value="1"/>
</dbReference>
<comment type="caution">
    <text evidence="9">The sequence shown here is derived from an EMBL/GenBank/DDBJ whole genome shotgun (WGS) entry which is preliminary data.</text>
</comment>
<dbReference type="InterPro" id="IPR034922">
    <property type="entry name" value="REX1-like_exo"/>
</dbReference>